<comment type="similarity">
    <text evidence="2">Belongs to the troponin T family.</text>
</comment>
<dbReference type="InterPro" id="IPR038077">
    <property type="entry name" value="Troponin_sf"/>
</dbReference>
<keyword evidence="3" id="KW-0597">Phosphoprotein</keyword>
<evidence type="ECO:0000256" key="9">
    <source>
        <dbReference type="SAM" id="MobiDB-lite"/>
    </source>
</evidence>
<dbReference type="InterPro" id="IPR027707">
    <property type="entry name" value="TNNT"/>
</dbReference>
<reference evidence="10" key="1">
    <citation type="submission" date="2019-03" db="UniProtKB">
        <authorList>
            <consortium name="Ensembl"/>
        </authorList>
    </citation>
    <scope>IDENTIFICATION</scope>
</reference>
<evidence type="ECO:0000313" key="10">
    <source>
        <dbReference type="Ensembl" id="ENSUMAP00000034276"/>
    </source>
</evidence>
<name>A0A452VKM5_URSMA</name>
<proteinExistence type="inferred from homology"/>
<keyword evidence="4" id="KW-0514">Muscle protein</keyword>
<feature type="compositionally biased region" description="Basic and acidic residues" evidence="9">
    <location>
        <begin position="102"/>
        <end position="143"/>
    </location>
</feature>
<dbReference type="GO" id="GO:0031444">
    <property type="term" value="P:slow-twitch skeletal muscle fiber contraction"/>
    <property type="evidence" value="ECO:0007669"/>
    <property type="project" value="TreeGrafter"/>
</dbReference>
<feature type="coiled-coil region" evidence="8">
    <location>
        <begin position="194"/>
        <end position="228"/>
    </location>
</feature>
<accession>A0A452VKM5</accession>
<dbReference type="Ensembl" id="ENSUMAT00000040548.1">
    <property type="protein sequence ID" value="ENSUMAP00000034276.1"/>
    <property type="gene ID" value="ENSUMAG00000024664.1"/>
</dbReference>
<dbReference type="SUPFAM" id="SSF90250">
    <property type="entry name" value="Troponin coil-coiled subunits"/>
    <property type="match status" value="1"/>
</dbReference>
<comment type="subunit">
    <text evidence="7">Interacts with TPM3.</text>
</comment>
<evidence type="ECO:0000256" key="1">
    <source>
        <dbReference type="ARBA" id="ARBA00003363"/>
    </source>
</evidence>
<evidence type="ECO:0000256" key="2">
    <source>
        <dbReference type="ARBA" id="ARBA00008330"/>
    </source>
</evidence>
<dbReference type="Gene3D" id="1.20.5.350">
    <property type="match status" value="1"/>
</dbReference>
<comment type="function">
    <text evidence="1">Troponin T is the tropomyosin-binding subunit of troponin, the thin filament regulatory complex which confers calcium-sensitivity to striated muscle actomyosin ATPase activity.</text>
</comment>
<evidence type="ECO:0000256" key="5">
    <source>
        <dbReference type="ARBA" id="ARBA00040072"/>
    </source>
</evidence>
<dbReference type="Pfam" id="PF00992">
    <property type="entry name" value="Troponin"/>
    <property type="match status" value="1"/>
</dbReference>
<dbReference type="FunFam" id="1.20.5.350:FF:000001">
    <property type="entry name" value="Troponin T, fast skeletal muscle"/>
    <property type="match status" value="1"/>
</dbReference>
<dbReference type="GO" id="GO:0045214">
    <property type="term" value="P:sarcomere organization"/>
    <property type="evidence" value="ECO:0007669"/>
    <property type="project" value="TreeGrafter"/>
</dbReference>
<feature type="compositionally biased region" description="Acidic residues" evidence="9">
    <location>
        <begin position="1"/>
        <end position="11"/>
    </location>
</feature>
<gene>
    <name evidence="10" type="primary">TNNT1</name>
</gene>
<evidence type="ECO:0000256" key="3">
    <source>
        <dbReference type="ARBA" id="ARBA00022553"/>
    </source>
</evidence>
<evidence type="ECO:0000256" key="8">
    <source>
        <dbReference type="SAM" id="Coils"/>
    </source>
</evidence>
<sequence length="256" mass="30149">MSDAEEQEYEDGSLSPKLSQSVFAGKGPARTCLRGTHRWVPGPPHCLGLTRSPPSVLQDIHRKRMEKDLLELQTLIDVHFEQRKKEEEELIALKERIERRRAERAEQQRFRTEKERERQAKLAEEKMRKEEEEAKKRAEDDAKKKKVLSNMGAHFGGYLVKAEQKRGKRQTGREMKVRILSERKKPLNIDHMGEDQLREKAQELSDWIHQLESEKFDLMEKLKQQKYEINVLYNRISHAQKFRKGAGKGRVGGRWK</sequence>
<dbReference type="PANTHER" id="PTHR11521">
    <property type="entry name" value="TROPONIN T"/>
    <property type="match status" value="1"/>
</dbReference>
<dbReference type="GO" id="GO:0045932">
    <property type="term" value="P:negative regulation of muscle contraction"/>
    <property type="evidence" value="ECO:0007669"/>
    <property type="project" value="Ensembl"/>
</dbReference>
<organism evidence="10">
    <name type="scientific">Ursus maritimus</name>
    <name type="common">Polar bear</name>
    <name type="synonym">Thalarctos maritimus</name>
    <dbReference type="NCBI Taxonomy" id="29073"/>
    <lineage>
        <taxon>Eukaryota</taxon>
        <taxon>Metazoa</taxon>
        <taxon>Chordata</taxon>
        <taxon>Craniata</taxon>
        <taxon>Vertebrata</taxon>
        <taxon>Euteleostomi</taxon>
        <taxon>Mammalia</taxon>
        <taxon>Eutheria</taxon>
        <taxon>Laurasiatheria</taxon>
        <taxon>Carnivora</taxon>
        <taxon>Caniformia</taxon>
        <taxon>Ursidae</taxon>
        <taxon>Ursus</taxon>
    </lineage>
</organism>
<keyword evidence="8" id="KW-0175">Coiled coil</keyword>
<dbReference type="PANTHER" id="PTHR11521:SF6">
    <property type="entry name" value="TROPONIN T, SLOW SKELETAL MUSCLE"/>
    <property type="match status" value="1"/>
</dbReference>
<dbReference type="GO" id="GO:0014883">
    <property type="term" value="P:transition between fast and slow fiber"/>
    <property type="evidence" value="ECO:0007669"/>
    <property type="project" value="Ensembl"/>
</dbReference>
<dbReference type="GO" id="GO:0031014">
    <property type="term" value="F:troponin T binding"/>
    <property type="evidence" value="ECO:0007669"/>
    <property type="project" value="TreeGrafter"/>
</dbReference>
<evidence type="ECO:0000256" key="4">
    <source>
        <dbReference type="ARBA" id="ARBA00023179"/>
    </source>
</evidence>
<dbReference type="GO" id="GO:0005861">
    <property type="term" value="C:troponin complex"/>
    <property type="evidence" value="ECO:0007669"/>
    <property type="project" value="Ensembl"/>
</dbReference>
<dbReference type="GO" id="GO:0005523">
    <property type="term" value="F:tropomyosin binding"/>
    <property type="evidence" value="ECO:0007669"/>
    <property type="project" value="Ensembl"/>
</dbReference>
<evidence type="ECO:0000256" key="6">
    <source>
        <dbReference type="ARBA" id="ARBA00043016"/>
    </source>
</evidence>
<dbReference type="AlphaFoldDB" id="A0A452VKM5"/>
<evidence type="ECO:0000256" key="7">
    <source>
        <dbReference type="ARBA" id="ARBA00044035"/>
    </source>
</evidence>
<feature type="region of interest" description="Disordered" evidence="9">
    <location>
        <begin position="1"/>
        <end position="23"/>
    </location>
</feature>
<dbReference type="InterPro" id="IPR001978">
    <property type="entry name" value="Troponin"/>
</dbReference>
<dbReference type="GeneTree" id="ENSGT00940000160609"/>
<feature type="region of interest" description="Disordered" evidence="9">
    <location>
        <begin position="102"/>
        <end position="144"/>
    </location>
</feature>
<protein>
    <recommendedName>
        <fullName evidence="5">Troponin T, slow skeletal muscle</fullName>
    </recommendedName>
    <alternativeName>
        <fullName evidence="6">Slow skeletal muscle troponin T</fullName>
    </alternativeName>
</protein>